<comment type="caution">
    <text evidence="2">The sequence shown here is derived from an EMBL/GenBank/DDBJ whole genome shotgun (WGS) entry which is preliminary data.</text>
</comment>
<evidence type="ECO:0000313" key="2">
    <source>
        <dbReference type="EMBL" id="CAI9937051.1"/>
    </source>
</evidence>
<keyword evidence="1" id="KW-1133">Transmembrane helix</keyword>
<feature type="transmembrane region" description="Helical" evidence="1">
    <location>
        <begin position="82"/>
        <end position="102"/>
    </location>
</feature>
<evidence type="ECO:0000313" key="3">
    <source>
        <dbReference type="EMBL" id="CAL6041788.1"/>
    </source>
</evidence>
<keyword evidence="4" id="KW-1185">Reference proteome</keyword>
<feature type="transmembrane region" description="Helical" evidence="1">
    <location>
        <begin position="48"/>
        <end position="70"/>
    </location>
</feature>
<dbReference type="Proteomes" id="UP001642409">
    <property type="component" value="Unassembled WGS sequence"/>
</dbReference>
<proteinExistence type="predicted"/>
<dbReference type="EMBL" id="CAXDID020000151">
    <property type="protein sequence ID" value="CAL6041788.1"/>
    <property type="molecule type" value="Genomic_DNA"/>
</dbReference>
<name>A0AA86PDM5_9EUKA</name>
<reference evidence="3 4" key="2">
    <citation type="submission" date="2024-07" db="EMBL/GenBank/DDBJ databases">
        <authorList>
            <person name="Akdeniz Z."/>
        </authorList>
    </citation>
    <scope>NUCLEOTIDE SEQUENCE [LARGE SCALE GENOMIC DNA]</scope>
</reference>
<reference evidence="2" key="1">
    <citation type="submission" date="2023-06" db="EMBL/GenBank/DDBJ databases">
        <authorList>
            <person name="Kurt Z."/>
        </authorList>
    </citation>
    <scope>NUCLEOTIDE SEQUENCE</scope>
</reference>
<evidence type="ECO:0000256" key="1">
    <source>
        <dbReference type="SAM" id="Phobius"/>
    </source>
</evidence>
<dbReference type="AlphaFoldDB" id="A0AA86PDM5"/>
<evidence type="ECO:0000313" key="4">
    <source>
        <dbReference type="Proteomes" id="UP001642409"/>
    </source>
</evidence>
<dbReference type="EMBL" id="CATOUU010000643">
    <property type="protein sequence ID" value="CAI9937051.1"/>
    <property type="molecule type" value="Genomic_DNA"/>
</dbReference>
<protein>
    <submittedName>
        <fullName evidence="3">Hypothetical_protein</fullName>
    </submittedName>
</protein>
<organism evidence="2">
    <name type="scientific">Hexamita inflata</name>
    <dbReference type="NCBI Taxonomy" id="28002"/>
    <lineage>
        <taxon>Eukaryota</taxon>
        <taxon>Metamonada</taxon>
        <taxon>Diplomonadida</taxon>
        <taxon>Hexamitidae</taxon>
        <taxon>Hexamitinae</taxon>
        <taxon>Hexamita</taxon>
    </lineage>
</organism>
<gene>
    <name evidence="2" type="ORF">HINF_LOCUS24696</name>
    <name evidence="3" type="ORF">HINF_LOCUS39283</name>
</gene>
<keyword evidence="1" id="KW-0812">Transmembrane</keyword>
<keyword evidence="1" id="KW-0472">Membrane</keyword>
<accession>A0AA86PDM5</accession>
<sequence>MEWKLCKQSQSQKYASSQAYLAHPSQAVYKNNGNAGTSFSNTKTNPNIYLIPASSPFLLIIVSVLDPSAFQQHCQLIQAASIYIVASYITPSFRPLFFFHYIT</sequence>